<dbReference type="EMBL" id="JBJKFK010000233">
    <property type="protein sequence ID" value="KAL3318529.1"/>
    <property type="molecule type" value="Genomic_DNA"/>
</dbReference>
<protein>
    <submittedName>
        <fullName evidence="2">Uncharacterized protein</fullName>
    </submittedName>
</protein>
<name>A0ABD2QG86_9PLAT</name>
<evidence type="ECO:0000313" key="2">
    <source>
        <dbReference type="EMBL" id="KAL3318529.1"/>
    </source>
</evidence>
<dbReference type="AlphaFoldDB" id="A0ABD2QG86"/>
<feature type="chain" id="PRO_5044858610" evidence="1">
    <location>
        <begin position="22"/>
        <end position="291"/>
    </location>
</feature>
<comment type="caution">
    <text evidence="2">The sequence shown here is derived from an EMBL/GenBank/DDBJ whole genome shotgun (WGS) entry which is preliminary data.</text>
</comment>
<sequence>MNKVTSLSIGLVLLSSFLAEAARIAESMDKQPINRSKVEVMESQNTKDTVNPVLKGAGYGGNGRRQKDFFISDQGWAEDATTNPVLKGAGYGGNGRRQKDFFISDQGWAEDATTNPVLKGAGYGGKGRLRKDFFISDWAEDAKIVPDKIQDSADSLLVNGANFGGFDRRWKGNCGYGQGWAEDATTNPVLKGAGYGGNGRRRKDFFISDQGWAEDAKIVPDKIQDSADSLLVNGANFGGFDRRWKGNCGYGQGWAEDANTAPSELALEKNLLVASPVIEESGQDVTSVSNA</sequence>
<reference evidence="2 3" key="1">
    <citation type="submission" date="2024-11" db="EMBL/GenBank/DDBJ databases">
        <title>Adaptive evolution of stress response genes in parasites aligns with host niche diversity.</title>
        <authorList>
            <person name="Hahn C."/>
            <person name="Resl P."/>
        </authorList>
    </citation>
    <scope>NUCLEOTIDE SEQUENCE [LARGE SCALE GENOMIC DNA]</scope>
    <source>
        <strain evidence="2">EGGRZ-B1_66</strain>
        <tissue evidence="2">Body</tissue>
    </source>
</reference>
<evidence type="ECO:0000313" key="3">
    <source>
        <dbReference type="Proteomes" id="UP001626550"/>
    </source>
</evidence>
<dbReference type="Proteomes" id="UP001626550">
    <property type="component" value="Unassembled WGS sequence"/>
</dbReference>
<feature type="signal peptide" evidence="1">
    <location>
        <begin position="1"/>
        <end position="21"/>
    </location>
</feature>
<accession>A0ABD2QG86</accession>
<organism evidence="2 3">
    <name type="scientific">Cichlidogyrus casuarinus</name>
    <dbReference type="NCBI Taxonomy" id="1844966"/>
    <lineage>
        <taxon>Eukaryota</taxon>
        <taxon>Metazoa</taxon>
        <taxon>Spiralia</taxon>
        <taxon>Lophotrochozoa</taxon>
        <taxon>Platyhelminthes</taxon>
        <taxon>Monogenea</taxon>
        <taxon>Monopisthocotylea</taxon>
        <taxon>Dactylogyridea</taxon>
        <taxon>Ancyrocephalidae</taxon>
        <taxon>Cichlidogyrus</taxon>
    </lineage>
</organism>
<keyword evidence="1" id="KW-0732">Signal</keyword>
<evidence type="ECO:0000256" key="1">
    <source>
        <dbReference type="SAM" id="SignalP"/>
    </source>
</evidence>
<keyword evidence="3" id="KW-1185">Reference proteome</keyword>
<gene>
    <name evidence="2" type="ORF">Ciccas_002807</name>
</gene>
<proteinExistence type="predicted"/>